<protein>
    <recommendedName>
        <fullName evidence="6">CCHC-type domain-containing protein</fullName>
    </recommendedName>
</protein>
<accession>A0A5C7IXB6</accession>
<dbReference type="InterPro" id="IPR040256">
    <property type="entry name" value="At4g02000-like"/>
</dbReference>
<dbReference type="AlphaFoldDB" id="A0A5C7IXB6"/>
<dbReference type="Pfam" id="PF14392">
    <property type="entry name" value="zf-CCHC_4"/>
    <property type="match status" value="1"/>
</dbReference>
<dbReference type="PANTHER" id="PTHR31286:SF167">
    <property type="entry name" value="OS09G0268800 PROTEIN"/>
    <property type="match status" value="1"/>
</dbReference>
<dbReference type="PANTHER" id="PTHR31286">
    <property type="entry name" value="GLYCINE-RICH CELL WALL STRUCTURAL PROTEIN 1.8-LIKE"/>
    <property type="match status" value="1"/>
</dbReference>
<keyword evidence="5" id="KW-1185">Reference proteome</keyword>
<dbReference type="Pfam" id="PF14111">
    <property type="entry name" value="DUF4283"/>
    <property type="match status" value="1"/>
</dbReference>
<proteinExistence type="predicted"/>
<evidence type="ECO:0000313" key="4">
    <source>
        <dbReference type="EMBL" id="TXG73116.1"/>
    </source>
</evidence>
<evidence type="ECO:0000256" key="1">
    <source>
        <dbReference type="SAM" id="MobiDB-lite"/>
    </source>
</evidence>
<feature type="region of interest" description="Disordered" evidence="1">
    <location>
        <begin position="296"/>
        <end position="352"/>
    </location>
</feature>
<evidence type="ECO:0000313" key="5">
    <source>
        <dbReference type="Proteomes" id="UP000323000"/>
    </source>
</evidence>
<reference evidence="5" key="1">
    <citation type="journal article" date="2019" name="Gigascience">
        <title>De novo genome assembly of the endangered Acer yangbiense, a plant species with extremely small populations endemic to Yunnan Province, China.</title>
        <authorList>
            <person name="Yang J."/>
            <person name="Wariss H.M."/>
            <person name="Tao L."/>
            <person name="Zhang R."/>
            <person name="Yun Q."/>
            <person name="Hollingsworth P."/>
            <person name="Dao Z."/>
            <person name="Luo G."/>
            <person name="Guo H."/>
            <person name="Ma Y."/>
            <person name="Sun W."/>
        </authorList>
    </citation>
    <scope>NUCLEOTIDE SEQUENCE [LARGE SCALE GENOMIC DNA]</scope>
    <source>
        <strain evidence="5">cv. Malutang</strain>
    </source>
</reference>
<feature type="domain" description="Zinc knuckle CX2CX4HX4C" evidence="3">
    <location>
        <begin position="222"/>
        <end position="269"/>
    </location>
</feature>
<evidence type="ECO:0000259" key="3">
    <source>
        <dbReference type="Pfam" id="PF14392"/>
    </source>
</evidence>
<evidence type="ECO:0008006" key="6">
    <source>
        <dbReference type="Google" id="ProtNLM"/>
    </source>
</evidence>
<feature type="domain" description="DUF4283" evidence="2">
    <location>
        <begin position="82"/>
        <end position="157"/>
    </location>
</feature>
<evidence type="ECO:0000259" key="2">
    <source>
        <dbReference type="Pfam" id="PF14111"/>
    </source>
</evidence>
<dbReference type="Proteomes" id="UP000323000">
    <property type="component" value="Chromosome 1"/>
</dbReference>
<name>A0A5C7IXB6_9ROSI</name>
<feature type="compositionally biased region" description="Basic and acidic residues" evidence="1">
    <location>
        <begin position="318"/>
        <end position="332"/>
    </location>
</feature>
<sequence length="471" mass="51834">MAASGVVFVVDGAAMGVVFMVDGGGAYACGNGRAFSSGVVVVVDSSGASHKDDISRLCAELSIHGKDEKVWSVQSVVTKAAEKKLDLCLVGKILSSKHVNRESFMAVIPRIWQTAVEIELVQDNTFMFSFRHPGDRFWVLFGGPWSFDNCLIVLEKFDRVGDIARLPFDRVVFWIQIFNAPLLCMTKEMGEFIGSCVGDLVDIDVGVTGECYGKYMRLRVAIDVSKPLKRFMRLELKQGVESMLLIRYEGLPEYCFHCGIIGHSYQACHARNKSDNSGSGMDFTYGPWLRATGVPGQHRGAGQSFPKGGASNQRAVRKNMDGQEGSRDDLHVDGSWSQSDNERVQSHSPNPVDRVEVMTSMAGKQVSLAGEIPADYRRDKKITAAGQENISGQACPSLRAGLYPSLRLSKVVIESYFHFKSGERSSGNGVGLEIEGRRVDVTKKKGKWKRWAREGGVSDLVLREESVEGRK</sequence>
<organism evidence="4 5">
    <name type="scientific">Acer yangbiense</name>
    <dbReference type="NCBI Taxonomy" id="1000413"/>
    <lineage>
        <taxon>Eukaryota</taxon>
        <taxon>Viridiplantae</taxon>
        <taxon>Streptophyta</taxon>
        <taxon>Embryophyta</taxon>
        <taxon>Tracheophyta</taxon>
        <taxon>Spermatophyta</taxon>
        <taxon>Magnoliopsida</taxon>
        <taxon>eudicotyledons</taxon>
        <taxon>Gunneridae</taxon>
        <taxon>Pentapetalae</taxon>
        <taxon>rosids</taxon>
        <taxon>malvids</taxon>
        <taxon>Sapindales</taxon>
        <taxon>Sapindaceae</taxon>
        <taxon>Hippocastanoideae</taxon>
        <taxon>Acereae</taxon>
        <taxon>Acer</taxon>
    </lineage>
</organism>
<dbReference type="EMBL" id="VAHF01000001">
    <property type="protein sequence ID" value="TXG73116.1"/>
    <property type="molecule type" value="Genomic_DNA"/>
</dbReference>
<gene>
    <name evidence="4" type="ORF">EZV62_001695</name>
</gene>
<dbReference type="InterPro" id="IPR025836">
    <property type="entry name" value="Zn_knuckle_CX2CX4HX4C"/>
</dbReference>
<comment type="caution">
    <text evidence="4">The sequence shown here is derived from an EMBL/GenBank/DDBJ whole genome shotgun (WGS) entry which is preliminary data.</text>
</comment>
<dbReference type="InterPro" id="IPR025558">
    <property type="entry name" value="DUF4283"/>
</dbReference>
<dbReference type="OrthoDB" id="852325at2759"/>